<evidence type="ECO:0000313" key="4">
    <source>
        <dbReference type="Proteomes" id="UP000593765"/>
    </source>
</evidence>
<accession>A0A7M2X591</accession>
<dbReference type="PANTHER" id="PTHR43762:SF1">
    <property type="entry name" value="D-ARABINONO-1,4-LACTONE OXIDASE"/>
    <property type="match status" value="1"/>
</dbReference>
<dbReference type="InterPro" id="IPR007173">
    <property type="entry name" value="ALO_C"/>
</dbReference>
<organism evidence="3 4">
    <name type="scientific">Humisphaera borealis</name>
    <dbReference type="NCBI Taxonomy" id="2807512"/>
    <lineage>
        <taxon>Bacteria</taxon>
        <taxon>Pseudomonadati</taxon>
        <taxon>Planctomycetota</taxon>
        <taxon>Phycisphaerae</taxon>
        <taxon>Tepidisphaerales</taxon>
        <taxon>Tepidisphaeraceae</taxon>
        <taxon>Humisphaera</taxon>
    </lineage>
</organism>
<dbReference type="InterPro" id="IPR036318">
    <property type="entry name" value="FAD-bd_PCMH-like_sf"/>
</dbReference>
<protein>
    <submittedName>
        <fullName evidence="3">FAD-binding oxidoreductase</fullName>
    </submittedName>
</protein>
<dbReference type="RefSeq" id="WP_206295282.1">
    <property type="nucleotide sequence ID" value="NZ_CP063458.1"/>
</dbReference>
<dbReference type="InterPro" id="IPR006094">
    <property type="entry name" value="Oxid_FAD_bind_N"/>
</dbReference>
<dbReference type="InterPro" id="IPR016169">
    <property type="entry name" value="FAD-bd_PCMH_sub2"/>
</dbReference>
<dbReference type="InterPro" id="IPR016171">
    <property type="entry name" value="Vanillyl_alc_oxidase_C-sub2"/>
</dbReference>
<proteinExistence type="predicted"/>
<dbReference type="GO" id="GO:0003885">
    <property type="term" value="F:D-arabinono-1,4-lactone oxidase activity"/>
    <property type="evidence" value="ECO:0007669"/>
    <property type="project" value="InterPro"/>
</dbReference>
<evidence type="ECO:0000256" key="1">
    <source>
        <dbReference type="ARBA" id="ARBA00023002"/>
    </source>
</evidence>
<dbReference type="Pfam" id="PF01565">
    <property type="entry name" value="FAD_binding_4"/>
    <property type="match status" value="1"/>
</dbReference>
<dbReference type="AlphaFoldDB" id="A0A7M2X591"/>
<dbReference type="GO" id="GO:0071949">
    <property type="term" value="F:FAD binding"/>
    <property type="evidence" value="ECO:0007669"/>
    <property type="project" value="InterPro"/>
</dbReference>
<evidence type="ECO:0000259" key="2">
    <source>
        <dbReference type="PROSITE" id="PS51387"/>
    </source>
</evidence>
<keyword evidence="1" id="KW-0560">Oxidoreductase</keyword>
<dbReference type="SUPFAM" id="SSF56176">
    <property type="entry name" value="FAD-binding/transporter-associated domain-like"/>
    <property type="match status" value="1"/>
</dbReference>
<dbReference type="Gene3D" id="1.10.45.10">
    <property type="entry name" value="Vanillyl-alcohol Oxidase, Chain A, domain 4"/>
    <property type="match status" value="1"/>
</dbReference>
<dbReference type="GO" id="GO:0016020">
    <property type="term" value="C:membrane"/>
    <property type="evidence" value="ECO:0007669"/>
    <property type="project" value="InterPro"/>
</dbReference>
<reference evidence="3 4" key="1">
    <citation type="submission" date="2020-10" db="EMBL/GenBank/DDBJ databases">
        <title>Wide distribution of Phycisphaera-like planctomycetes from WD2101 soil group in peatlands and genome analysis of the first cultivated representative.</title>
        <authorList>
            <person name="Dedysh S.N."/>
            <person name="Beletsky A.V."/>
            <person name="Ivanova A."/>
            <person name="Kulichevskaya I.S."/>
            <person name="Suzina N.E."/>
            <person name="Philippov D.A."/>
            <person name="Rakitin A.L."/>
            <person name="Mardanov A.V."/>
            <person name="Ravin N.V."/>
        </authorList>
    </citation>
    <scope>NUCLEOTIDE SEQUENCE [LARGE SCALE GENOMIC DNA]</scope>
    <source>
        <strain evidence="3 4">M1803</strain>
    </source>
</reference>
<keyword evidence="4" id="KW-1185">Reference proteome</keyword>
<dbReference type="PANTHER" id="PTHR43762">
    <property type="entry name" value="L-GULONOLACTONE OXIDASE"/>
    <property type="match status" value="1"/>
</dbReference>
<sequence>MPPFVKQLLSGWGNFRPDECRVFRPEKLADLRALMSDGTRDGDNPPAASESTRNDLIARGLGRSYGDSATNAGGGVVLNTRMDCLIGFDPATGVVEAESGVSFATLIDLFLPRGYFLPVTPGTKYVTLGGAIAADVHGKNHHRDGTIGNFVQSLQLLTAAGDVVTCSPDDNADLFWATVGGMGLTGIILSARLKLLPVTSAYLEVAYRRAANLDQAMELLSGGSDRQYSVAWIDCLSAGVSIGRCVLMEADHLPADKLSGRRARQPLKLPARRKRSVPRLFPSFFLGRLAVKAFNKLYYFKHGDGTRIVDLDRYFYPLDAVHHWNRIYGRRGFVQYQALFSTETARAGLGELLARIAESGSASFLAVLKRTGEQGKGMLSFPFPGYTLALDLRNNGKLEALTQSLDAILLKHGGRLYLAKDSTMSPEMFAAMYPRLEAFRAVRQRIDPGNRFSSTQSRRLTI</sequence>
<dbReference type="Gene3D" id="3.30.465.10">
    <property type="match status" value="1"/>
</dbReference>
<dbReference type="PROSITE" id="PS51387">
    <property type="entry name" value="FAD_PCMH"/>
    <property type="match status" value="1"/>
</dbReference>
<name>A0A7M2X591_9BACT</name>
<evidence type="ECO:0000313" key="3">
    <source>
        <dbReference type="EMBL" id="QOV91960.1"/>
    </source>
</evidence>
<dbReference type="Proteomes" id="UP000593765">
    <property type="component" value="Chromosome"/>
</dbReference>
<dbReference type="EMBL" id="CP063458">
    <property type="protein sequence ID" value="QOV91960.1"/>
    <property type="molecule type" value="Genomic_DNA"/>
</dbReference>
<dbReference type="InterPro" id="IPR010031">
    <property type="entry name" value="FAD_lactone_oxidase-like"/>
</dbReference>
<dbReference type="InterPro" id="IPR016166">
    <property type="entry name" value="FAD-bd_PCMH"/>
</dbReference>
<feature type="domain" description="FAD-binding PCMH-type" evidence="2">
    <location>
        <begin position="15"/>
        <end position="198"/>
    </location>
</feature>
<dbReference type="KEGG" id="hbs:IPV69_11640"/>
<dbReference type="Pfam" id="PF04030">
    <property type="entry name" value="ALO"/>
    <property type="match status" value="1"/>
</dbReference>
<gene>
    <name evidence="3" type="ORF">IPV69_11640</name>
</gene>